<proteinExistence type="predicted"/>
<gene>
    <name evidence="2" type="ORF">ANCCAN_12998</name>
</gene>
<dbReference type="EMBL" id="JOJR01000252">
    <property type="protein sequence ID" value="RCN41053.1"/>
    <property type="molecule type" value="Genomic_DNA"/>
</dbReference>
<evidence type="ECO:0008006" key="4">
    <source>
        <dbReference type="Google" id="ProtNLM"/>
    </source>
</evidence>
<keyword evidence="3" id="KW-1185">Reference proteome</keyword>
<comment type="caution">
    <text evidence="2">The sequence shown here is derived from an EMBL/GenBank/DDBJ whole genome shotgun (WGS) entry which is preliminary data.</text>
</comment>
<dbReference type="OrthoDB" id="10294680at2759"/>
<keyword evidence="1" id="KW-0732">Signal</keyword>
<dbReference type="Proteomes" id="UP000252519">
    <property type="component" value="Unassembled WGS sequence"/>
</dbReference>
<name>A0A368G9H1_ANCCA</name>
<feature type="signal peptide" evidence="1">
    <location>
        <begin position="1"/>
        <end position="17"/>
    </location>
</feature>
<dbReference type="AlphaFoldDB" id="A0A368G9H1"/>
<protein>
    <recommendedName>
        <fullName evidence="4">Surfactant protein B</fullName>
    </recommendedName>
</protein>
<evidence type="ECO:0000256" key="1">
    <source>
        <dbReference type="SAM" id="SignalP"/>
    </source>
</evidence>
<feature type="chain" id="PRO_5016918679" description="Surfactant protein B" evidence="1">
    <location>
        <begin position="18"/>
        <end position="198"/>
    </location>
</feature>
<evidence type="ECO:0000313" key="3">
    <source>
        <dbReference type="Proteomes" id="UP000252519"/>
    </source>
</evidence>
<organism evidence="2 3">
    <name type="scientific">Ancylostoma caninum</name>
    <name type="common">Dog hookworm</name>
    <dbReference type="NCBI Taxonomy" id="29170"/>
    <lineage>
        <taxon>Eukaryota</taxon>
        <taxon>Metazoa</taxon>
        <taxon>Ecdysozoa</taxon>
        <taxon>Nematoda</taxon>
        <taxon>Chromadorea</taxon>
        <taxon>Rhabditida</taxon>
        <taxon>Rhabditina</taxon>
        <taxon>Rhabditomorpha</taxon>
        <taxon>Strongyloidea</taxon>
        <taxon>Ancylostomatidae</taxon>
        <taxon>Ancylostomatinae</taxon>
        <taxon>Ancylostoma</taxon>
    </lineage>
</organism>
<sequence length="198" mass="21447">MLFSLIISFFLATAAMASCSTPATWGNCQCPEDMAQGIYQLVTRFTGPAIIEKILLIVVDDICAGKTPAQIKTDLIMSAPTELPPSQTASLLGMRNDLGECLKPLGSSEQQLIDKVGGPLIEFLNGPYNQLKGVAESEKKSGKTCTDARAAILKAGCKMVKPEMIANIFKLCKAKISPDEWRCAKTSTPNLILWDKYD</sequence>
<accession>A0A368G9H1</accession>
<evidence type="ECO:0000313" key="2">
    <source>
        <dbReference type="EMBL" id="RCN41053.1"/>
    </source>
</evidence>
<reference evidence="2 3" key="1">
    <citation type="submission" date="2014-10" db="EMBL/GenBank/DDBJ databases">
        <title>Draft genome of the hookworm Ancylostoma caninum.</title>
        <authorList>
            <person name="Mitreva M."/>
        </authorList>
    </citation>
    <scope>NUCLEOTIDE SEQUENCE [LARGE SCALE GENOMIC DNA]</scope>
    <source>
        <strain evidence="2 3">Baltimore</strain>
    </source>
</reference>